<protein>
    <submittedName>
        <fullName evidence="2">Uncharacterized protein</fullName>
    </submittedName>
</protein>
<feature type="chain" id="PRO_5039461077" evidence="1">
    <location>
        <begin position="20"/>
        <end position="90"/>
    </location>
</feature>
<comment type="caution">
    <text evidence="2">The sequence shown here is derived from an EMBL/GenBank/DDBJ whole genome shotgun (WGS) entry which is preliminary data.</text>
</comment>
<evidence type="ECO:0000256" key="1">
    <source>
        <dbReference type="SAM" id="SignalP"/>
    </source>
</evidence>
<organism evidence="2 3">
    <name type="scientific">Dreissena polymorpha</name>
    <name type="common">Zebra mussel</name>
    <name type="synonym">Mytilus polymorpha</name>
    <dbReference type="NCBI Taxonomy" id="45954"/>
    <lineage>
        <taxon>Eukaryota</taxon>
        <taxon>Metazoa</taxon>
        <taxon>Spiralia</taxon>
        <taxon>Lophotrochozoa</taxon>
        <taxon>Mollusca</taxon>
        <taxon>Bivalvia</taxon>
        <taxon>Autobranchia</taxon>
        <taxon>Heteroconchia</taxon>
        <taxon>Euheterodonta</taxon>
        <taxon>Imparidentia</taxon>
        <taxon>Neoheterodontei</taxon>
        <taxon>Myida</taxon>
        <taxon>Dreissenoidea</taxon>
        <taxon>Dreissenidae</taxon>
        <taxon>Dreissena</taxon>
    </lineage>
</organism>
<evidence type="ECO:0000313" key="2">
    <source>
        <dbReference type="EMBL" id="KAH3727196.1"/>
    </source>
</evidence>
<sequence length="90" mass="9651">MCFYLFLFILKTDAPLVQSIVTVEAICVSDGVAECLCETGEIVNMSAELLQQALEEDGLVMPDIEMATATGPIDLQLVSKGSEVVSVIKL</sequence>
<accession>A0A9D4HQD7</accession>
<keyword evidence="3" id="KW-1185">Reference proteome</keyword>
<feature type="signal peptide" evidence="1">
    <location>
        <begin position="1"/>
        <end position="19"/>
    </location>
</feature>
<dbReference type="Proteomes" id="UP000828390">
    <property type="component" value="Unassembled WGS sequence"/>
</dbReference>
<reference evidence="2" key="1">
    <citation type="journal article" date="2019" name="bioRxiv">
        <title>The Genome of the Zebra Mussel, Dreissena polymorpha: A Resource for Invasive Species Research.</title>
        <authorList>
            <person name="McCartney M.A."/>
            <person name="Auch B."/>
            <person name="Kono T."/>
            <person name="Mallez S."/>
            <person name="Zhang Y."/>
            <person name="Obille A."/>
            <person name="Becker A."/>
            <person name="Abrahante J.E."/>
            <person name="Garbe J."/>
            <person name="Badalamenti J.P."/>
            <person name="Herman A."/>
            <person name="Mangelson H."/>
            <person name="Liachko I."/>
            <person name="Sullivan S."/>
            <person name="Sone E.D."/>
            <person name="Koren S."/>
            <person name="Silverstein K.A.T."/>
            <person name="Beckman K.B."/>
            <person name="Gohl D.M."/>
        </authorList>
    </citation>
    <scope>NUCLEOTIDE SEQUENCE</scope>
    <source>
        <strain evidence="2">Duluth1</strain>
        <tissue evidence="2">Whole animal</tissue>
    </source>
</reference>
<proteinExistence type="predicted"/>
<gene>
    <name evidence="2" type="ORF">DPMN_053125</name>
</gene>
<dbReference type="AlphaFoldDB" id="A0A9D4HQD7"/>
<dbReference type="EMBL" id="JAIWYP010000012">
    <property type="protein sequence ID" value="KAH3727196.1"/>
    <property type="molecule type" value="Genomic_DNA"/>
</dbReference>
<keyword evidence="1" id="KW-0732">Signal</keyword>
<reference evidence="2" key="2">
    <citation type="submission" date="2020-11" db="EMBL/GenBank/DDBJ databases">
        <authorList>
            <person name="McCartney M.A."/>
            <person name="Auch B."/>
            <person name="Kono T."/>
            <person name="Mallez S."/>
            <person name="Becker A."/>
            <person name="Gohl D.M."/>
            <person name="Silverstein K.A.T."/>
            <person name="Koren S."/>
            <person name="Bechman K.B."/>
            <person name="Herman A."/>
            <person name="Abrahante J.E."/>
            <person name="Garbe J."/>
        </authorList>
    </citation>
    <scope>NUCLEOTIDE SEQUENCE</scope>
    <source>
        <strain evidence="2">Duluth1</strain>
        <tissue evidence="2">Whole animal</tissue>
    </source>
</reference>
<evidence type="ECO:0000313" key="3">
    <source>
        <dbReference type="Proteomes" id="UP000828390"/>
    </source>
</evidence>
<name>A0A9D4HQD7_DREPO</name>